<proteinExistence type="predicted"/>
<reference evidence="1" key="1">
    <citation type="submission" date="2014-11" db="EMBL/GenBank/DDBJ databases">
        <authorList>
            <person name="Amaro Gonzalez C."/>
        </authorList>
    </citation>
    <scope>NUCLEOTIDE SEQUENCE</scope>
</reference>
<sequence length="120" mass="14152">MCSLHTYFSIETGKGKPGCFVLHPILLYCRLSVKLCCCCFTQLFYHVMSELDLYLLIYVLRTTLEKLFQYCFCVLFFRLKYTCYIFPIYLFNPKIIDLIQSNSFHSLYRSLASIIMSSCP</sequence>
<organism evidence="1">
    <name type="scientific">Anguilla anguilla</name>
    <name type="common">European freshwater eel</name>
    <name type="synonym">Muraena anguilla</name>
    <dbReference type="NCBI Taxonomy" id="7936"/>
    <lineage>
        <taxon>Eukaryota</taxon>
        <taxon>Metazoa</taxon>
        <taxon>Chordata</taxon>
        <taxon>Craniata</taxon>
        <taxon>Vertebrata</taxon>
        <taxon>Euteleostomi</taxon>
        <taxon>Actinopterygii</taxon>
        <taxon>Neopterygii</taxon>
        <taxon>Teleostei</taxon>
        <taxon>Anguilliformes</taxon>
        <taxon>Anguillidae</taxon>
        <taxon>Anguilla</taxon>
    </lineage>
</organism>
<dbReference type="AlphaFoldDB" id="A0A0E9X6K1"/>
<dbReference type="EMBL" id="GBXM01011077">
    <property type="protein sequence ID" value="JAH97500.1"/>
    <property type="molecule type" value="Transcribed_RNA"/>
</dbReference>
<accession>A0A0E9X6K1</accession>
<protein>
    <submittedName>
        <fullName evidence="1">Uncharacterized protein</fullName>
    </submittedName>
</protein>
<name>A0A0E9X6K1_ANGAN</name>
<evidence type="ECO:0000313" key="1">
    <source>
        <dbReference type="EMBL" id="JAH97500.1"/>
    </source>
</evidence>
<reference evidence="1" key="2">
    <citation type="journal article" date="2015" name="Fish Shellfish Immunol.">
        <title>Early steps in the European eel (Anguilla anguilla)-Vibrio vulnificus interaction in the gills: Role of the RtxA13 toxin.</title>
        <authorList>
            <person name="Callol A."/>
            <person name="Pajuelo D."/>
            <person name="Ebbesson L."/>
            <person name="Teles M."/>
            <person name="MacKenzie S."/>
            <person name="Amaro C."/>
        </authorList>
    </citation>
    <scope>NUCLEOTIDE SEQUENCE</scope>
</reference>